<dbReference type="InterPro" id="IPR016185">
    <property type="entry name" value="PreATP-grasp_dom_sf"/>
</dbReference>
<keyword evidence="7 15" id="KW-0547">Nucleotide-binding</keyword>
<dbReference type="SUPFAM" id="SSF52440">
    <property type="entry name" value="PreATP-grasp domain"/>
    <property type="match status" value="1"/>
</dbReference>
<comment type="catalytic activity">
    <reaction evidence="14">
        <text>5-phospho-beta-D-ribosylamine + glycine + ATP = N(1)-(5-phospho-beta-D-ribosyl)glycinamide + ADP + phosphate + H(+)</text>
        <dbReference type="Rhea" id="RHEA:17453"/>
        <dbReference type="ChEBI" id="CHEBI:15378"/>
        <dbReference type="ChEBI" id="CHEBI:30616"/>
        <dbReference type="ChEBI" id="CHEBI:43474"/>
        <dbReference type="ChEBI" id="CHEBI:57305"/>
        <dbReference type="ChEBI" id="CHEBI:58681"/>
        <dbReference type="ChEBI" id="CHEBI:143788"/>
        <dbReference type="ChEBI" id="CHEBI:456216"/>
        <dbReference type="EC" id="6.3.4.13"/>
    </reaction>
</comment>
<dbReference type="Pfam" id="PF02843">
    <property type="entry name" value="GARS_C"/>
    <property type="match status" value="1"/>
</dbReference>
<keyword evidence="18" id="KW-1185">Reference proteome</keyword>
<evidence type="ECO:0000313" key="17">
    <source>
        <dbReference type="EMBL" id="SPF77317.1"/>
    </source>
</evidence>
<evidence type="ECO:0000259" key="16">
    <source>
        <dbReference type="PROSITE" id="PS50975"/>
    </source>
</evidence>
<evidence type="ECO:0000256" key="6">
    <source>
        <dbReference type="ARBA" id="ARBA00022723"/>
    </source>
</evidence>
<keyword evidence="5 14" id="KW-0436">Ligase</keyword>
<dbReference type="OrthoDB" id="9807240at2"/>
<reference evidence="17 18" key="1">
    <citation type="submission" date="2018-03" db="EMBL/GenBank/DDBJ databases">
        <authorList>
            <person name="Keele B.F."/>
        </authorList>
    </citation>
    <scope>NUCLEOTIDE SEQUENCE [LARGE SCALE GENOMIC DNA]</scope>
    <source>
        <strain evidence="17 18">CECT 8811</strain>
    </source>
</reference>
<dbReference type="HAMAP" id="MF_00138">
    <property type="entry name" value="GARS"/>
    <property type="match status" value="1"/>
</dbReference>
<evidence type="ECO:0000256" key="13">
    <source>
        <dbReference type="ARBA" id="ARBA00042864"/>
    </source>
</evidence>
<keyword evidence="8 14" id="KW-0658">Purine biosynthesis</keyword>
<evidence type="ECO:0000256" key="12">
    <source>
        <dbReference type="ARBA" id="ARBA00042242"/>
    </source>
</evidence>
<dbReference type="FunFam" id="3.30.1490.20:FF:000006">
    <property type="entry name" value="phosphoribosylamine--glycine ligase, chloroplastic-like"/>
    <property type="match status" value="1"/>
</dbReference>
<dbReference type="GO" id="GO:0009113">
    <property type="term" value="P:purine nucleobase biosynthetic process"/>
    <property type="evidence" value="ECO:0007669"/>
    <property type="project" value="InterPro"/>
</dbReference>
<evidence type="ECO:0000256" key="15">
    <source>
        <dbReference type="PROSITE-ProRule" id="PRU00409"/>
    </source>
</evidence>
<keyword evidence="10" id="KW-0464">Manganese</keyword>
<dbReference type="SUPFAM" id="SSF56059">
    <property type="entry name" value="Glutathione synthetase ATP-binding domain-like"/>
    <property type="match status" value="1"/>
</dbReference>
<dbReference type="FunFam" id="3.90.600.10:FF:000001">
    <property type="entry name" value="Trifunctional purine biosynthetic protein adenosine-3"/>
    <property type="match status" value="1"/>
</dbReference>
<dbReference type="InterPro" id="IPR011054">
    <property type="entry name" value="Rudment_hybrid_motif"/>
</dbReference>
<dbReference type="SMART" id="SM01210">
    <property type="entry name" value="GARS_C"/>
    <property type="match status" value="1"/>
</dbReference>
<accession>A0A2R8AN63</accession>
<proteinExistence type="inferred from homology"/>
<comment type="cofactor">
    <cofactor evidence="2">
        <name>Mg(2+)</name>
        <dbReference type="ChEBI" id="CHEBI:18420"/>
    </cofactor>
</comment>
<dbReference type="NCBIfam" id="TIGR00877">
    <property type="entry name" value="purD"/>
    <property type="match status" value="1"/>
</dbReference>
<protein>
    <recommendedName>
        <fullName evidence="4 14">Phosphoribosylamine--glycine ligase</fullName>
        <ecNumber evidence="4 14">6.3.4.13</ecNumber>
    </recommendedName>
    <alternativeName>
        <fullName evidence="14">GARS</fullName>
    </alternativeName>
    <alternativeName>
        <fullName evidence="12 14">Glycinamide ribonucleotide synthetase</fullName>
    </alternativeName>
    <alternativeName>
        <fullName evidence="13 14">Phosphoribosylglycinamide synthetase</fullName>
    </alternativeName>
</protein>
<keyword evidence="6" id="KW-0479">Metal-binding</keyword>
<evidence type="ECO:0000256" key="4">
    <source>
        <dbReference type="ARBA" id="ARBA00013255"/>
    </source>
</evidence>
<evidence type="ECO:0000256" key="14">
    <source>
        <dbReference type="HAMAP-Rule" id="MF_00138"/>
    </source>
</evidence>
<sequence length="420" mass="44277">MNILILGSGGREHALAWAVMQNPKCDRLIVAPGNAGMAQIAECAKLDIEDGGAVATFAQENTIDFVIIGPEAPLAKGVADRLREAGIKVFGPSAEAAKLEASKSFTKEICDAANAPTAAYGHFTDADAAKAYIREQGAPIVVKADGLAAGKGVIVAMDVETALDAIDDMFGGAFGGAGAEVVIEEFMEGEEASYFILCDGKTALPIGTAQDHKRVGDGDTGPNTGGMGAYSPAPVLTDEIAARAMREIVQPTVDEMAKRGTPYQGVLYAGFMIKDGQARLVEYNVRFGDPECQVLMMRLGAQALDLMLACAEERLHEAQVNWADDHAITVVMAANGYPGSYEKGSVINGLDGLPEDSKNMVFHAGTTEVDGKITASGGRVLNVTARGDSLQEARDRAYAMIEGIDWPEGFNRSDIGWRAL</sequence>
<dbReference type="GO" id="GO:0046872">
    <property type="term" value="F:metal ion binding"/>
    <property type="evidence" value="ECO:0007669"/>
    <property type="project" value="UniProtKB-KW"/>
</dbReference>
<dbReference type="FunFam" id="3.40.50.20:FF:000006">
    <property type="entry name" value="Phosphoribosylamine--glycine ligase, chloroplastic"/>
    <property type="match status" value="1"/>
</dbReference>
<dbReference type="GO" id="GO:0004637">
    <property type="term" value="F:phosphoribosylamine-glycine ligase activity"/>
    <property type="evidence" value="ECO:0007669"/>
    <property type="project" value="UniProtKB-UniRule"/>
</dbReference>
<dbReference type="Proteomes" id="UP000244911">
    <property type="component" value="Unassembled WGS sequence"/>
</dbReference>
<evidence type="ECO:0000256" key="10">
    <source>
        <dbReference type="ARBA" id="ARBA00023211"/>
    </source>
</evidence>
<dbReference type="InterPro" id="IPR037123">
    <property type="entry name" value="PRibGlycinamide_synth_C_sf"/>
</dbReference>
<evidence type="ECO:0000256" key="2">
    <source>
        <dbReference type="ARBA" id="ARBA00001946"/>
    </source>
</evidence>
<dbReference type="InterPro" id="IPR020562">
    <property type="entry name" value="PRibGlycinamide_synth_N"/>
</dbReference>
<evidence type="ECO:0000256" key="11">
    <source>
        <dbReference type="ARBA" id="ARBA00038345"/>
    </source>
</evidence>
<evidence type="ECO:0000256" key="8">
    <source>
        <dbReference type="ARBA" id="ARBA00022755"/>
    </source>
</evidence>
<evidence type="ECO:0000256" key="7">
    <source>
        <dbReference type="ARBA" id="ARBA00022741"/>
    </source>
</evidence>
<evidence type="ECO:0000256" key="5">
    <source>
        <dbReference type="ARBA" id="ARBA00022598"/>
    </source>
</evidence>
<dbReference type="PROSITE" id="PS00184">
    <property type="entry name" value="GARS"/>
    <property type="match status" value="1"/>
</dbReference>
<dbReference type="Pfam" id="PF01071">
    <property type="entry name" value="GARS_A"/>
    <property type="match status" value="1"/>
</dbReference>
<dbReference type="InterPro" id="IPR011761">
    <property type="entry name" value="ATP-grasp"/>
</dbReference>
<evidence type="ECO:0000313" key="18">
    <source>
        <dbReference type="Proteomes" id="UP000244911"/>
    </source>
</evidence>
<dbReference type="Gene3D" id="3.90.600.10">
    <property type="entry name" value="Phosphoribosylglycinamide synthetase, C-terminal domain"/>
    <property type="match status" value="1"/>
</dbReference>
<dbReference type="GO" id="GO:0005524">
    <property type="term" value="F:ATP binding"/>
    <property type="evidence" value="ECO:0007669"/>
    <property type="project" value="UniProtKB-UniRule"/>
</dbReference>
<keyword evidence="9 15" id="KW-0067">ATP-binding</keyword>
<dbReference type="EMBL" id="OMOI01000001">
    <property type="protein sequence ID" value="SPF77317.1"/>
    <property type="molecule type" value="Genomic_DNA"/>
</dbReference>
<dbReference type="UniPathway" id="UPA00074">
    <property type="reaction ID" value="UER00125"/>
</dbReference>
<dbReference type="Gene3D" id="3.30.470.20">
    <property type="entry name" value="ATP-grasp fold, B domain"/>
    <property type="match status" value="1"/>
</dbReference>
<dbReference type="SMART" id="SM01209">
    <property type="entry name" value="GARS_A"/>
    <property type="match status" value="1"/>
</dbReference>
<evidence type="ECO:0000256" key="1">
    <source>
        <dbReference type="ARBA" id="ARBA00001936"/>
    </source>
</evidence>
<dbReference type="InterPro" id="IPR013815">
    <property type="entry name" value="ATP_grasp_subdomain_1"/>
</dbReference>
<dbReference type="Pfam" id="PF02844">
    <property type="entry name" value="GARS_N"/>
    <property type="match status" value="1"/>
</dbReference>
<comment type="cofactor">
    <cofactor evidence="1">
        <name>Mn(2+)</name>
        <dbReference type="ChEBI" id="CHEBI:29035"/>
    </cofactor>
</comment>
<dbReference type="Gene3D" id="3.40.50.20">
    <property type="match status" value="1"/>
</dbReference>
<comment type="pathway">
    <text evidence="3 14">Purine metabolism; IMP biosynthesis via de novo pathway; N(1)-(5-phospho-D-ribosyl)glycinamide from 5-phospho-alpha-D-ribose 1-diphosphate: step 2/2.</text>
</comment>
<comment type="similarity">
    <text evidence="11 14">Belongs to the GARS family.</text>
</comment>
<dbReference type="InterPro" id="IPR000115">
    <property type="entry name" value="PRibGlycinamide_synth"/>
</dbReference>
<dbReference type="InterPro" id="IPR020559">
    <property type="entry name" value="PRibGlycinamide_synth_CS"/>
</dbReference>
<name>A0A2R8AN63_9RHOB</name>
<dbReference type="SUPFAM" id="SSF51246">
    <property type="entry name" value="Rudiment single hybrid motif"/>
    <property type="match status" value="1"/>
</dbReference>
<dbReference type="PROSITE" id="PS50975">
    <property type="entry name" value="ATP_GRASP"/>
    <property type="match status" value="1"/>
</dbReference>
<evidence type="ECO:0000256" key="3">
    <source>
        <dbReference type="ARBA" id="ARBA00005174"/>
    </source>
</evidence>
<dbReference type="PANTHER" id="PTHR43472">
    <property type="entry name" value="PHOSPHORIBOSYLAMINE--GLYCINE LIGASE"/>
    <property type="match status" value="1"/>
</dbReference>
<feature type="domain" description="ATP-grasp" evidence="16">
    <location>
        <begin position="107"/>
        <end position="312"/>
    </location>
</feature>
<dbReference type="AlphaFoldDB" id="A0A2R8AN63"/>
<dbReference type="InterPro" id="IPR020560">
    <property type="entry name" value="PRibGlycinamide_synth_C-dom"/>
</dbReference>
<dbReference type="Gene3D" id="3.30.1490.20">
    <property type="entry name" value="ATP-grasp fold, A domain"/>
    <property type="match status" value="1"/>
</dbReference>
<organism evidence="17 18">
    <name type="scientific">Aliiroseovarius pelagivivens</name>
    <dbReference type="NCBI Taxonomy" id="1639690"/>
    <lineage>
        <taxon>Bacteria</taxon>
        <taxon>Pseudomonadati</taxon>
        <taxon>Pseudomonadota</taxon>
        <taxon>Alphaproteobacteria</taxon>
        <taxon>Rhodobacterales</taxon>
        <taxon>Paracoccaceae</taxon>
        <taxon>Aliiroseovarius</taxon>
    </lineage>
</organism>
<dbReference type="RefSeq" id="WP_108857256.1">
    <property type="nucleotide sequence ID" value="NZ_OMOI01000001.1"/>
</dbReference>
<dbReference type="InterPro" id="IPR020561">
    <property type="entry name" value="PRibGlycinamid_synth_ATP-grasp"/>
</dbReference>
<dbReference type="EC" id="6.3.4.13" evidence="4 14"/>
<evidence type="ECO:0000256" key="9">
    <source>
        <dbReference type="ARBA" id="ARBA00022840"/>
    </source>
</evidence>
<dbReference type="GO" id="GO:0006189">
    <property type="term" value="P:'de novo' IMP biosynthetic process"/>
    <property type="evidence" value="ECO:0007669"/>
    <property type="project" value="UniProtKB-UniRule"/>
</dbReference>
<dbReference type="PANTHER" id="PTHR43472:SF1">
    <property type="entry name" value="PHOSPHORIBOSYLAMINE--GLYCINE LIGASE, CHLOROPLASTIC"/>
    <property type="match status" value="1"/>
</dbReference>
<gene>
    <name evidence="14 17" type="primary">purD</name>
    <name evidence="17" type="ORF">ALP8811_02344</name>
</gene>